<dbReference type="PIRSF" id="PIRSF002741">
    <property type="entry name" value="MppA"/>
    <property type="match status" value="1"/>
</dbReference>
<dbReference type="Proteomes" id="UP000324738">
    <property type="component" value="Unassembled WGS sequence"/>
</dbReference>
<feature type="chain" id="PRO_5023105739" evidence="5">
    <location>
        <begin position="20"/>
        <end position="526"/>
    </location>
</feature>
<dbReference type="InterPro" id="IPR039424">
    <property type="entry name" value="SBP_5"/>
</dbReference>
<dbReference type="EMBL" id="VTWH01000003">
    <property type="protein sequence ID" value="KAA0969822.1"/>
    <property type="molecule type" value="Genomic_DNA"/>
</dbReference>
<gene>
    <name evidence="7" type="ORF">FPY71_13440</name>
</gene>
<dbReference type="InterPro" id="IPR000914">
    <property type="entry name" value="SBP_5_dom"/>
</dbReference>
<dbReference type="PANTHER" id="PTHR30290:SF9">
    <property type="entry name" value="OLIGOPEPTIDE-BINDING PROTEIN APPA"/>
    <property type="match status" value="1"/>
</dbReference>
<dbReference type="InterPro" id="IPR030678">
    <property type="entry name" value="Peptide/Ni-bd"/>
</dbReference>
<dbReference type="Gene3D" id="3.90.76.10">
    <property type="entry name" value="Dipeptide-binding Protein, Domain 1"/>
    <property type="match status" value="1"/>
</dbReference>
<comment type="similarity">
    <text evidence="2">Belongs to the bacterial solute-binding protein 5 family.</text>
</comment>
<dbReference type="Gene3D" id="3.40.190.10">
    <property type="entry name" value="Periplasmic binding protein-like II"/>
    <property type="match status" value="1"/>
</dbReference>
<dbReference type="GO" id="GO:0015833">
    <property type="term" value="P:peptide transport"/>
    <property type="evidence" value="ECO:0007669"/>
    <property type="project" value="TreeGrafter"/>
</dbReference>
<dbReference type="Pfam" id="PF00496">
    <property type="entry name" value="SBP_bac_5"/>
    <property type="match status" value="1"/>
</dbReference>
<dbReference type="GO" id="GO:0030288">
    <property type="term" value="C:outer membrane-bounded periplasmic space"/>
    <property type="evidence" value="ECO:0007669"/>
    <property type="project" value="UniProtKB-ARBA"/>
</dbReference>
<dbReference type="Gene3D" id="3.10.105.10">
    <property type="entry name" value="Dipeptide-binding Protein, Domain 3"/>
    <property type="match status" value="1"/>
</dbReference>
<evidence type="ECO:0000313" key="7">
    <source>
        <dbReference type="EMBL" id="KAA0969822.1"/>
    </source>
</evidence>
<dbReference type="SUPFAM" id="SSF53850">
    <property type="entry name" value="Periplasmic binding protein-like II"/>
    <property type="match status" value="1"/>
</dbReference>
<name>A0A5B0DUZ0_9HYPH</name>
<sequence length="526" mass="59345">MWLKRTVAAAVFGIFAAQAMTGDAHAQTFRWAFQGENITMDPHSTTEFTTVGFLSNIYEGLVRRDREMQIEPALAAEWTLESPTVWRFKLRENVKFHDGSPFTADDVIFSYERSLKDGSDVKPRIQSIKEIRKIGDHEIEIETNAPNPILLSELADWFILSKVWSEANNADAPADVRKGGENAATHSANGTGPFKLTQRQRDERTVLTANADWWDEPEFNIQEAIFSPVSNNATRVAALLSGNVDMIYPVPSQDIPRLEQTPDFELLKGPESRVVFLGFDVARDELLHSSVKGANPFKDQRVRQAVHHAIDVEAIKSRIMRDASFPTGTLIAPSVTGYDESLNQRLPYDLEKAKALMAEAGYADGFSLTMDCPNDRYVNDEAICQAVAAMLARLNIKVDLQAQTRSLFFKKVLERDTSFYLHAWATSTNDGHNILYDLLNTPSPEKGTWNLNGYSNPKVDELTAQVAGEMDAEVRKKLLVEAFDLVRQDEAHVPLHQQMLVWAKRKNIDLHQRPDDRLELRYVNVN</sequence>
<dbReference type="CDD" id="cd08498">
    <property type="entry name" value="PBP2_NikA_DppA_OppA_like_2"/>
    <property type="match status" value="1"/>
</dbReference>
<comment type="subcellular location">
    <subcellularLocation>
        <location evidence="1">Periplasm</location>
    </subcellularLocation>
</comment>
<keyword evidence="4 5" id="KW-0732">Signal</keyword>
<feature type="signal peptide" evidence="5">
    <location>
        <begin position="1"/>
        <end position="19"/>
    </location>
</feature>
<keyword evidence="8" id="KW-1185">Reference proteome</keyword>
<evidence type="ECO:0000259" key="6">
    <source>
        <dbReference type="Pfam" id="PF00496"/>
    </source>
</evidence>
<dbReference type="GO" id="GO:0043190">
    <property type="term" value="C:ATP-binding cassette (ABC) transporter complex"/>
    <property type="evidence" value="ECO:0007669"/>
    <property type="project" value="InterPro"/>
</dbReference>
<feature type="domain" description="Solute-binding protein family 5" evidence="6">
    <location>
        <begin position="69"/>
        <end position="440"/>
    </location>
</feature>
<proteinExistence type="inferred from homology"/>
<dbReference type="GO" id="GO:1904680">
    <property type="term" value="F:peptide transmembrane transporter activity"/>
    <property type="evidence" value="ECO:0007669"/>
    <property type="project" value="TreeGrafter"/>
</dbReference>
<evidence type="ECO:0000256" key="1">
    <source>
        <dbReference type="ARBA" id="ARBA00004418"/>
    </source>
</evidence>
<evidence type="ECO:0000313" key="8">
    <source>
        <dbReference type="Proteomes" id="UP000324738"/>
    </source>
</evidence>
<evidence type="ECO:0000256" key="4">
    <source>
        <dbReference type="ARBA" id="ARBA00022729"/>
    </source>
</evidence>
<reference evidence="7 8" key="1">
    <citation type="submission" date="2019-08" db="EMBL/GenBank/DDBJ databases">
        <title>Aureimonas fodiniaquatilis sp. nov., isolated from a coal mine wastewater.</title>
        <authorList>
            <person name="Kim W."/>
        </authorList>
    </citation>
    <scope>NUCLEOTIDE SEQUENCE [LARGE SCALE GENOMIC DNA]</scope>
    <source>
        <strain evidence="7 8">CAU 1482</strain>
    </source>
</reference>
<protein>
    <submittedName>
        <fullName evidence="7">ABC transporter substrate-binding protein</fullName>
    </submittedName>
</protein>
<dbReference type="OrthoDB" id="8144963at2"/>
<accession>A0A5B0DUZ0</accession>
<evidence type="ECO:0000256" key="5">
    <source>
        <dbReference type="SAM" id="SignalP"/>
    </source>
</evidence>
<keyword evidence="3" id="KW-0813">Transport</keyword>
<organism evidence="7 8">
    <name type="scientific">Aureimonas fodinaquatilis</name>
    <dbReference type="NCBI Taxonomy" id="2565783"/>
    <lineage>
        <taxon>Bacteria</taxon>
        <taxon>Pseudomonadati</taxon>
        <taxon>Pseudomonadota</taxon>
        <taxon>Alphaproteobacteria</taxon>
        <taxon>Hyphomicrobiales</taxon>
        <taxon>Aurantimonadaceae</taxon>
        <taxon>Aureimonas</taxon>
    </lineage>
</organism>
<evidence type="ECO:0000256" key="2">
    <source>
        <dbReference type="ARBA" id="ARBA00005695"/>
    </source>
</evidence>
<comment type="caution">
    <text evidence="7">The sequence shown here is derived from an EMBL/GenBank/DDBJ whole genome shotgun (WGS) entry which is preliminary data.</text>
</comment>
<dbReference type="PANTHER" id="PTHR30290">
    <property type="entry name" value="PERIPLASMIC BINDING COMPONENT OF ABC TRANSPORTER"/>
    <property type="match status" value="1"/>
</dbReference>
<dbReference type="AlphaFoldDB" id="A0A5B0DUZ0"/>
<evidence type="ECO:0000256" key="3">
    <source>
        <dbReference type="ARBA" id="ARBA00022448"/>
    </source>
</evidence>